<protein>
    <submittedName>
        <fullName evidence="1">Uncharacterized protein</fullName>
    </submittedName>
</protein>
<dbReference type="Proteomes" id="UP001165962">
    <property type="component" value="Unassembled WGS sequence"/>
</dbReference>
<evidence type="ECO:0000313" key="1">
    <source>
        <dbReference type="EMBL" id="NHN33344.1"/>
    </source>
</evidence>
<dbReference type="SUPFAM" id="SSF52540">
    <property type="entry name" value="P-loop containing nucleoside triphosphate hydrolases"/>
    <property type="match status" value="1"/>
</dbReference>
<accession>A0ABX0JAD1</accession>
<reference evidence="1" key="1">
    <citation type="submission" date="2020-03" db="EMBL/GenBank/DDBJ databases">
        <title>Draft sequencing of Paenibacilllus sp. S3N08.</title>
        <authorList>
            <person name="Kim D.-U."/>
        </authorList>
    </citation>
    <scope>NUCLEOTIDE SEQUENCE</scope>
    <source>
        <strain evidence="1">S3N08</strain>
    </source>
</reference>
<comment type="caution">
    <text evidence="1">The sequence shown here is derived from an EMBL/GenBank/DDBJ whole genome shotgun (WGS) entry which is preliminary data.</text>
</comment>
<proteinExistence type="predicted"/>
<organism evidence="1 2">
    <name type="scientific">Paenibacillus agricola</name>
    <dbReference type="NCBI Taxonomy" id="2716264"/>
    <lineage>
        <taxon>Bacteria</taxon>
        <taxon>Bacillati</taxon>
        <taxon>Bacillota</taxon>
        <taxon>Bacilli</taxon>
        <taxon>Bacillales</taxon>
        <taxon>Paenibacillaceae</taxon>
        <taxon>Paenibacillus</taxon>
    </lineage>
</organism>
<dbReference type="Gene3D" id="3.40.50.300">
    <property type="entry name" value="P-loop containing nucleotide triphosphate hydrolases"/>
    <property type="match status" value="1"/>
</dbReference>
<gene>
    <name evidence="1" type="ORF">G9U52_26385</name>
</gene>
<dbReference type="RefSeq" id="WP_166153640.1">
    <property type="nucleotide sequence ID" value="NZ_JAAOIW010000011.1"/>
</dbReference>
<evidence type="ECO:0000313" key="2">
    <source>
        <dbReference type="Proteomes" id="UP001165962"/>
    </source>
</evidence>
<dbReference type="InterPro" id="IPR027417">
    <property type="entry name" value="P-loop_NTPase"/>
</dbReference>
<keyword evidence="2" id="KW-1185">Reference proteome</keyword>
<sequence>MRQTIIIGTGNEQLDDLIKSDLEEAAVGSVVATVTTRNTVVKRFMETEATLLFIGEELVGDEGTDEEWERIIEDIRRISMQIRIVYFCDRPADDLFLTRLTYSVFDIFNEGKLPPTYLDQLKNPPAYKNIEKFRGKVAEAAQEIAEKSREQRAEEIIREGIKEQQPKKTKPAKESKESKEVIKEVVKEIVEREKLVHVYERLFVKPQLIVIASAFPGAGSSIIARMLSEYLVNLTLQVGVCESPYSPYSYFELIQCSKLIRELKSENEWRSWHRQILEDETIEIGTELITKGVGYIIKHRDDVLDNWDMMHTAHLVGFARHYPLLVYDMSTGISDEREKIILRQANKVILVSGYDPLRVNRDYKQYEETLRTIRDKVIVISNKSTTWLHKENEEGLKKAYGVNRVYPLPVIPAMPDIYMSGESFWDSAFIKVDTREQVKSVFAEIAEELLTSDLIKKLINKDKQGFMNKIINKFRKDRKQPPAELDDSPA</sequence>
<dbReference type="EMBL" id="JAAOIW010000011">
    <property type="protein sequence ID" value="NHN33344.1"/>
    <property type="molecule type" value="Genomic_DNA"/>
</dbReference>
<name>A0ABX0JAD1_9BACL</name>